<accession>A0A2T4UH76</accession>
<comment type="caution">
    <text evidence="2">The sequence shown here is derived from an EMBL/GenBank/DDBJ whole genome shotgun (WGS) entry which is preliminary data.</text>
</comment>
<dbReference type="Pfam" id="PF13490">
    <property type="entry name" value="zf-HC2"/>
    <property type="match status" value="1"/>
</dbReference>
<dbReference type="InterPro" id="IPR027383">
    <property type="entry name" value="Znf_put"/>
</dbReference>
<dbReference type="EMBL" id="PYYB01000001">
    <property type="protein sequence ID" value="PTL58596.1"/>
    <property type="molecule type" value="Genomic_DNA"/>
</dbReference>
<sequence>MDCRELVERVTEYLDDALAPDDRARLERHLADCPACTRYLEQIRVTIAAAGALRDTDLDERMRTDLGAVFERWRRTR</sequence>
<evidence type="ECO:0000313" key="2">
    <source>
        <dbReference type="EMBL" id="PTL58596.1"/>
    </source>
</evidence>
<organism evidence="2 3">
    <name type="scientific">Paraconexibacter algicola</name>
    <dbReference type="NCBI Taxonomy" id="2133960"/>
    <lineage>
        <taxon>Bacteria</taxon>
        <taxon>Bacillati</taxon>
        <taxon>Actinomycetota</taxon>
        <taxon>Thermoleophilia</taxon>
        <taxon>Solirubrobacterales</taxon>
        <taxon>Paraconexibacteraceae</taxon>
        <taxon>Paraconexibacter</taxon>
    </lineage>
</organism>
<dbReference type="OrthoDB" id="129419at2"/>
<evidence type="ECO:0000313" key="3">
    <source>
        <dbReference type="Proteomes" id="UP000240739"/>
    </source>
</evidence>
<dbReference type="Proteomes" id="UP000240739">
    <property type="component" value="Unassembled WGS sequence"/>
</dbReference>
<dbReference type="Gene3D" id="1.10.10.1320">
    <property type="entry name" value="Anti-sigma factor, zinc-finger domain"/>
    <property type="match status" value="1"/>
</dbReference>
<proteinExistence type="predicted"/>
<keyword evidence="3" id="KW-1185">Reference proteome</keyword>
<gene>
    <name evidence="2" type="ORF">C7Y72_02445</name>
</gene>
<dbReference type="AlphaFoldDB" id="A0A2T4UH76"/>
<feature type="domain" description="Putative zinc-finger" evidence="1">
    <location>
        <begin position="3"/>
        <end position="36"/>
    </location>
</feature>
<reference evidence="2 3" key="1">
    <citation type="submission" date="2018-03" db="EMBL/GenBank/DDBJ databases">
        <title>Aquarubrobacter algicola gen. nov., sp. nov., a novel actinobacterium isolated from shallow eutrophic lake during the end of cyanobacterial harmful algal blooms.</title>
        <authorList>
            <person name="Chun S.J."/>
        </authorList>
    </citation>
    <scope>NUCLEOTIDE SEQUENCE [LARGE SCALE GENOMIC DNA]</scope>
    <source>
        <strain evidence="2 3">Seoho-28</strain>
    </source>
</reference>
<dbReference type="InterPro" id="IPR041916">
    <property type="entry name" value="Anti_sigma_zinc_sf"/>
</dbReference>
<name>A0A2T4UH76_9ACTN</name>
<protein>
    <submittedName>
        <fullName evidence="2">Anti-sigma factor</fullName>
    </submittedName>
</protein>
<evidence type="ECO:0000259" key="1">
    <source>
        <dbReference type="Pfam" id="PF13490"/>
    </source>
</evidence>